<evidence type="ECO:0000256" key="2">
    <source>
        <dbReference type="ARBA" id="ARBA00022630"/>
    </source>
</evidence>
<evidence type="ECO:0000256" key="1">
    <source>
        <dbReference type="ARBA" id="ARBA00001974"/>
    </source>
</evidence>
<evidence type="ECO:0000313" key="6">
    <source>
        <dbReference type="Proteomes" id="UP000254052"/>
    </source>
</evidence>
<reference evidence="5 6" key="1">
    <citation type="submission" date="2018-06" db="EMBL/GenBank/DDBJ databases">
        <authorList>
            <consortium name="Pathogen Informatics"/>
            <person name="Doyle S."/>
        </authorList>
    </citation>
    <scope>NUCLEOTIDE SEQUENCE [LARGE SCALE GENOMIC DNA]</scope>
    <source>
        <strain evidence="5 6">NCTC9962</strain>
    </source>
</reference>
<dbReference type="Proteomes" id="UP000254052">
    <property type="component" value="Unassembled WGS sequence"/>
</dbReference>
<dbReference type="GO" id="GO:0047545">
    <property type="term" value="F:(S)-2-hydroxyglutarate dehydrogenase activity"/>
    <property type="evidence" value="ECO:0007669"/>
    <property type="project" value="TreeGrafter"/>
</dbReference>
<dbReference type="PANTHER" id="PTHR43104:SF2">
    <property type="entry name" value="L-2-HYDROXYGLUTARATE DEHYDROGENASE, MITOCHONDRIAL"/>
    <property type="match status" value="1"/>
</dbReference>
<evidence type="ECO:0000313" key="5">
    <source>
        <dbReference type="EMBL" id="STL13216.1"/>
    </source>
</evidence>
<dbReference type="PANTHER" id="PTHR43104">
    <property type="entry name" value="L-2-HYDROXYGLUTARATE DEHYDROGENASE, MITOCHONDRIAL"/>
    <property type="match status" value="1"/>
</dbReference>
<evidence type="ECO:0000256" key="3">
    <source>
        <dbReference type="ARBA" id="ARBA00022827"/>
    </source>
</evidence>
<dbReference type="GO" id="GO:0003973">
    <property type="term" value="F:(S)-2-hydroxy-acid oxidase activity"/>
    <property type="evidence" value="ECO:0007669"/>
    <property type="project" value="UniProtKB-EC"/>
</dbReference>
<dbReference type="Gene3D" id="3.30.9.10">
    <property type="entry name" value="D-Amino Acid Oxidase, subunit A, domain 2"/>
    <property type="match status" value="1"/>
</dbReference>
<keyword evidence="2" id="KW-0285">Flavoprotein</keyword>
<dbReference type="AlphaFoldDB" id="A0A377AHQ9"/>
<accession>A0A377AHQ9</accession>
<proteinExistence type="predicted"/>
<keyword evidence="4 5" id="KW-0560">Oxidoreductase</keyword>
<comment type="cofactor">
    <cofactor evidence="1">
        <name>FAD</name>
        <dbReference type="ChEBI" id="CHEBI:57692"/>
    </cofactor>
</comment>
<protein>
    <submittedName>
        <fullName evidence="5">Hydroxyglutarate oxidase</fullName>
        <ecNumber evidence="5">1.1.3.15</ecNumber>
    </submittedName>
</protein>
<dbReference type="EMBL" id="UGED01000003">
    <property type="protein sequence ID" value="STL13216.1"/>
    <property type="molecule type" value="Genomic_DNA"/>
</dbReference>
<name>A0A377AHQ9_ECOLX</name>
<organism evidence="5 6">
    <name type="scientific">Escherichia coli</name>
    <dbReference type="NCBI Taxonomy" id="562"/>
    <lineage>
        <taxon>Bacteria</taxon>
        <taxon>Pseudomonadati</taxon>
        <taxon>Pseudomonadota</taxon>
        <taxon>Gammaproteobacteria</taxon>
        <taxon>Enterobacterales</taxon>
        <taxon>Enterobacteriaceae</taxon>
        <taxon>Escherichia</taxon>
    </lineage>
</organism>
<sequence>MPFLGVHLTRMIDGSVTVGPNAVLAFKREGYRKRDFSFSDTLEILSSSGIRRVLQNHLRSGLGEIEKLAVQKRLSAAGAKVLSPAFVKRSPALARRCAGAGGIAGWQAD</sequence>
<evidence type="ECO:0000256" key="4">
    <source>
        <dbReference type="ARBA" id="ARBA00023002"/>
    </source>
</evidence>
<keyword evidence="3" id="KW-0274">FAD</keyword>
<gene>
    <name evidence="5" type="primary">ygaF_3</name>
    <name evidence="5" type="ORF">NCTC9962_00858</name>
</gene>
<dbReference type="EC" id="1.1.3.15" evidence="5"/>
<dbReference type="GO" id="GO:0005737">
    <property type="term" value="C:cytoplasm"/>
    <property type="evidence" value="ECO:0007669"/>
    <property type="project" value="TreeGrafter"/>
</dbReference>